<evidence type="ECO:0000313" key="2">
    <source>
        <dbReference type="EMBL" id="GJJ73988.1"/>
    </source>
</evidence>
<dbReference type="SUPFAM" id="SSF50129">
    <property type="entry name" value="GroES-like"/>
    <property type="match status" value="1"/>
</dbReference>
<dbReference type="InterPro" id="IPR013149">
    <property type="entry name" value="ADH-like_C"/>
</dbReference>
<organism evidence="2 3">
    <name type="scientific">Entomortierella parvispora</name>
    <dbReference type="NCBI Taxonomy" id="205924"/>
    <lineage>
        <taxon>Eukaryota</taxon>
        <taxon>Fungi</taxon>
        <taxon>Fungi incertae sedis</taxon>
        <taxon>Mucoromycota</taxon>
        <taxon>Mortierellomycotina</taxon>
        <taxon>Mortierellomycetes</taxon>
        <taxon>Mortierellales</taxon>
        <taxon>Mortierellaceae</taxon>
        <taxon>Entomortierella</taxon>
    </lineage>
</organism>
<dbReference type="Proteomes" id="UP000827284">
    <property type="component" value="Unassembled WGS sequence"/>
</dbReference>
<sequence length="347" mass="37308">MKAVIIEKTSAQPTYHNAALVQVPKPTDLEADQALIEVQAVSFNHRELWIRKGQYPGIIFGSILGADGVGKIVDMKPATGSKLEIGDRVVVMPSIGWSKDPRGPEDAYYILGGGHASGVFTEYYVSQQEDLFKAPEHLTDAEAAALPLAGLTAYRAVFTKGLVSKGQNVLITGIGGGVALMALSFCVASGANVYVTSSDDNKIINAVRLGARGGVNYKEDKWGANLQRAAGGEPFDVVIDGAGGDGLKTFTQILRLGGIIVSYGMTVKPKVDYTMAAVLRNIELKGSTMGSRLEFEEMLQFVTKHKLRPVVSQVWQGLESAEEAFEVMRQGRQFGKLVLQIKSSSKL</sequence>
<dbReference type="Gene3D" id="3.90.180.10">
    <property type="entry name" value="Medium-chain alcohol dehydrogenases, catalytic domain"/>
    <property type="match status" value="1"/>
</dbReference>
<reference evidence="2" key="2">
    <citation type="journal article" date="2022" name="Microbiol. Resour. Announc.">
        <title>Whole-Genome Sequence of Entomortierella parvispora E1425, a Mucoromycotan Fungus Associated with Burkholderiaceae-Related Endosymbiotic Bacteria.</title>
        <authorList>
            <person name="Herlambang A."/>
            <person name="Guo Y."/>
            <person name="Takashima Y."/>
            <person name="Narisawa K."/>
            <person name="Ohta H."/>
            <person name="Nishizawa T."/>
        </authorList>
    </citation>
    <scope>NUCLEOTIDE SEQUENCE</scope>
    <source>
        <strain evidence="2">E1425</strain>
    </source>
</reference>
<dbReference type="EMBL" id="BQFW01000008">
    <property type="protein sequence ID" value="GJJ73988.1"/>
    <property type="molecule type" value="Genomic_DNA"/>
</dbReference>
<reference evidence="2" key="1">
    <citation type="submission" date="2021-11" db="EMBL/GenBank/DDBJ databases">
        <authorList>
            <person name="Herlambang A."/>
            <person name="Guo Y."/>
            <person name="Takashima Y."/>
            <person name="Nishizawa T."/>
        </authorList>
    </citation>
    <scope>NUCLEOTIDE SEQUENCE</scope>
    <source>
        <strain evidence="2">E1425</strain>
    </source>
</reference>
<evidence type="ECO:0000313" key="3">
    <source>
        <dbReference type="Proteomes" id="UP000827284"/>
    </source>
</evidence>
<proteinExistence type="predicted"/>
<name>A0A9P3LXD6_9FUNG</name>
<dbReference type="Gene3D" id="3.40.50.720">
    <property type="entry name" value="NAD(P)-binding Rossmann-like Domain"/>
    <property type="match status" value="1"/>
</dbReference>
<dbReference type="SMART" id="SM00829">
    <property type="entry name" value="PKS_ER"/>
    <property type="match status" value="1"/>
</dbReference>
<dbReference type="InterPro" id="IPR011032">
    <property type="entry name" value="GroES-like_sf"/>
</dbReference>
<dbReference type="Pfam" id="PF08240">
    <property type="entry name" value="ADH_N"/>
    <property type="match status" value="1"/>
</dbReference>
<dbReference type="PANTHER" id="PTHR45033">
    <property type="match status" value="1"/>
</dbReference>
<dbReference type="InterPro" id="IPR052711">
    <property type="entry name" value="Zinc_ADH-like"/>
</dbReference>
<dbReference type="AlphaFoldDB" id="A0A9P3LXD6"/>
<dbReference type="PANTHER" id="PTHR45033:SF3">
    <property type="entry name" value="DEHYDROGENASE, PUTATIVE (AFU_ORTHOLOGUE AFUA_2G13270)-RELATED"/>
    <property type="match status" value="1"/>
</dbReference>
<dbReference type="InterPro" id="IPR020843">
    <property type="entry name" value="ER"/>
</dbReference>
<dbReference type="CDD" id="cd08276">
    <property type="entry name" value="MDR7"/>
    <property type="match status" value="1"/>
</dbReference>
<evidence type="ECO:0000259" key="1">
    <source>
        <dbReference type="SMART" id="SM00829"/>
    </source>
</evidence>
<dbReference type="Pfam" id="PF00107">
    <property type="entry name" value="ADH_zinc_N"/>
    <property type="match status" value="1"/>
</dbReference>
<dbReference type="OrthoDB" id="449487at2759"/>
<protein>
    <submittedName>
        <fullName evidence="2">Zinc-binding alcohol dehydrogenase/oxidoreductase</fullName>
    </submittedName>
</protein>
<feature type="domain" description="Enoyl reductase (ER)" evidence="1">
    <location>
        <begin position="13"/>
        <end position="339"/>
    </location>
</feature>
<accession>A0A9P3LXD6</accession>
<keyword evidence="3" id="KW-1185">Reference proteome</keyword>
<dbReference type="InterPro" id="IPR013154">
    <property type="entry name" value="ADH-like_N"/>
</dbReference>
<dbReference type="InterPro" id="IPR036291">
    <property type="entry name" value="NAD(P)-bd_dom_sf"/>
</dbReference>
<dbReference type="GO" id="GO:0016491">
    <property type="term" value="F:oxidoreductase activity"/>
    <property type="evidence" value="ECO:0007669"/>
    <property type="project" value="InterPro"/>
</dbReference>
<dbReference type="FunFam" id="3.40.50.720:FF:000481">
    <property type="entry name" value="Alcohol dehydrogenase, variant"/>
    <property type="match status" value="1"/>
</dbReference>
<gene>
    <name evidence="2" type="ORF">EMPS_06346</name>
</gene>
<comment type="caution">
    <text evidence="2">The sequence shown here is derived from an EMBL/GenBank/DDBJ whole genome shotgun (WGS) entry which is preliminary data.</text>
</comment>
<dbReference type="SUPFAM" id="SSF51735">
    <property type="entry name" value="NAD(P)-binding Rossmann-fold domains"/>
    <property type="match status" value="1"/>
</dbReference>